<dbReference type="PANTHER" id="PTHR21015">
    <property type="entry name" value="UDP-N-ACETYLGLUCOSAMINE--N-ACETYLMURAMYL-(PENTAPEPTIDE) PYROPHOSPHORYL-UNDECAPRENOL N-ACETYLGLUCOSAMINE TRANSFERASE 1"/>
    <property type="match status" value="1"/>
</dbReference>
<dbReference type="Gene3D" id="3.40.50.11190">
    <property type="match status" value="1"/>
</dbReference>
<dbReference type="PROSITE" id="PS51186">
    <property type="entry name" value="GNAT"/>
    <property type="match status" value="1"/>
</dbReference>
<protein>
    <submittedName>
        <fullName evidence="2">Spore coat polysaccharide biosynthesis predicted glycosyltransferase SpsG</fullName>
    </submittedName>
</protein>
<dbReference type="SUPFAM" id="SSF55729">
    <property type="entry name" value="Acyl-CoA N-acyltransferases (Nat)"/>
    <property type="match status" value="1"/>
</dbReference>
<sequence length="517" mass="55337">MRVLIRCDGGGTTGVGHVIRSVALAEEALARGHDVLLAGHFEGDFVRRQVELSGARVLHLDAPLPGDAVADPSPLLSDHPADVLHCDIYDLVPGTALRAGLPAHTVLSNMEDSEFGRRPADVVVDPTWGSEAVPRPADGSRWLLRGADYAAMRRQVRTLRRDGAGRTGEPPLVLVVMGGTDPVGLAPRVLEALGQTGLDLRVTVIATGDNAERVRAVAAEAPRLDVLVSPPVDDIAELMSRQDLVVSAAGTSVWEMCCLGVPMALVCAVANQGEGYARVVAAGAAEGLGDAAAVSDPAATAAAVGKLLRDEGRRQELARNAATIVDGLGAWRIVETWEQALTAGPPTGPPPADWSARVATLEDADRLWRWRNDAGTRAASRSREEVPWPDHLAWLRSSLGRADRELLVVADGRGNVGTVRWDESIPGEWEVSITVAPERRGQSLARHLLTTAEEHLRRHRDVTAYLAVVHRDNHPSRRLFAGAGYVPDLPPDGEGFMRFKKSARLPSSLPSTPQEYV</sequence>
<dbReference type="EMBL" id="VFOQ01000001">
    <property type="protein sequence ID" value="TQL59357.1"/>
    <property type="molecule type" value="Genomic_DNA"/>
</dbReference>
<evidence type="ECO:0000313" key="2">
    <source>
        <dbReference type="EMBL" id="TQL59357.1"/>
    </source>
</evidence>
<dbReference type="PANTHER" id="PTHR21015:SF22">
    <property type="entry name" value="GLYCOSYLTRANSFERASE"/>
    <property type="match status" value="1"/>
</dbReference>
<comment type="caution">
    <text evidence="2">The sequence shown here is derived from an EMBL/GenBank/DDBJ whole genome shotgun (WGS) entry which is preliminary data.</text>
</comment>
<proteinExistence type="predicted"/>
<dbReference type="GO" id="GO:0016747">
    <property type="term" value="F:acyltransferase activity, transferring groups other than amino-acyl groups"/>
    <property type="evidence" value="ECO:0007669"/>
    <property type="project" value="InterPro"/>
</dbReference>
<dbReference type="GO" id="GO:0016758">
    <property type="term" value="F:hexosyltransferase activity"/>
    <property type="evidence" value="ECO:0007669"/>
    <property type="project" value="InterPro"/>
</dbReference>
<feature type="domain" description="N-acetyltransferase" evidence="1">
    <location>
        <begin position="354"/>
        <end position="502"/>
    </location>
</feature>
<dbReference type="InterPro" id="IPR000182">
    <property type="entry name" value="GNAT_dom"/>
</dbReference>
<dbReference type="Gene3D" id="3.40.50.2000">
    <property type="entry name" value="Glycogen Phosphorylase B"/>
    <property type="match status" value="1"/>
</dbReference>
<dbReference type="Proteomes" id="UP000319514">
    <property type="component" value="Unassembled WGS sequence"/>
</dbReference>
<keyword evidence="3" id="KW-1185">Reference proteome</keyword>
<dbReference type="CDD" id="cd04301">
    <property type="entry name" value="NAT_SF"/>
    <property type="match status" value="1"/>
</dbReference>
<dbReference type="Gene3D" id="3.40.630.30">
    <property type="match status" value="1"/>
</dbReference>
<dbReference type="Pfam" id="PF04101">
    <property type="entry name" value="Glyco_tran_28_C"/>
    <property type="match status" value="1"/>
</dbReference>
<evidence type="ECO:0000259" key="1">
    <source>
        <dbReference type="PROSITE" id="PS51186"/>
    </source>
</evidence>
<dbReference type="InterPro" id="IPR016181">
    <property type="entry name" value="Acyl_CoA_acyltransferase"/>
</dbReference>
<dbReference type="AlphaFoldDB" id="A0A542ZG95"/>
<dbReference type="InterPro" id="IPR007235">
    <property type="entry name" value="Glyco_trans_28_C"/>
</dbReference>
<name>A0A542ZG95_9MICO</name>
<gene>
    <name evidence="2" type="ORF">FB474_0711</name>
</gene>
<organism evidence="2 3">
    <name type="scientific">Oryzihumus leptocrescens</name>
    <dbReference type="NCBI Taxonomy" id="297536"/>
    <lineage>
        <taxon>Bacteria</taxon>
        <taxon>Bacillati</taxon>
        <taxon>Actinomycetota</taxon>
        <taxon>Actinomycetes</taxon>
        <taxon>Micrococcales</taxon>
        <taxon>Intrasporangiaceae</taxon>
        <taxon>Oryzihumus</taxon>
    </lineage>
</organism>
<accession>A0A542ZG95</accession>
<dbReference type="Pfam" id="PF00583">
    <property type="entry name" value="Acetyltransf_1"/>
    <property type="match status" value="1"/>
</dbReference>
<keyword evidence="2" id="KW-0808">Transferase</keyword>
<dbReference type="SUPFAM" id="SSF53756">
    <property type="entry name" value="UDP-Glycosyltransferase/glycogen phosphorylase"/>
    <property type="match status" value="1"/>
</dbReference>
<evidence type="ECO:0000313" key="3">
    <source>
        <dbReference type="Proteomes" id="UP000319514"/>
    </source>
</evidence>
<reference evidence="2 3" key="1">
    <citation type="submission" date="2019-06" db="EMBL/GenBank/DDBJ databases">
        <title>Sequencing the genomes of 1000 actinobacteria strains.</title>
        <authorList>
            <person name="Klenk H.-P."/>
        </authorList>
    </citation>
    <scope>NUCLEOTIDE SEQUENCE [LARGE SCALE GENOMIC DNA]</scope>
    <source>
        <strain evidence="2 3">DSM 18082</strain>
    </source>
</reference>